<organism evidence="1 2">
    <name type="scientific">Candidatus Portnoybacteria bacterium RIFCSPHIGHO2_12_FULL_38_9</name>
    <dbReference type="NCBI Taxonomy" id="1801997"/>
    <lineage>
        <taxon>Bacteria</taxon>
        <taxon>Candidatus Portnoyibacteriota</taxon>
    </lineage>
</organism>
<dbReference type="AlphaFoldDB" id="A0A1G2FFV0"/>
<reference evidence="1 2" key="1">
    <citation type="journal article" date="2016" name="Nat. Commun.">
        <title>Thousands of microbial genomes shed light on interconnected biogeochemical processes in an aquifer system.</title>
        <authorList>
            <person name="Anantharaman K."/>
            <person name="Brown C.T."/>
            <person name="Hug L.A."/>
            <person name="Sharon I."/>
            <person name="Castelle C.J."/>
            <person name="Probst A.J."/>
            <person name="Thomas B.C."/>
            <person name="Singh A."/>
            <person name="Wilkins M.J."/>
            <person name="Karaoz U."/>
            <person name="Brodie E.L."/>
            <person name="Williams K.H."/>
            <person name="Hubbard S.S."/>
            <person name="Banfield J.F."/>
        </authorList>
    </citation>
    <scope>NUCLEOTIDE SEQUENCE [LARGE SCALE GENOMIC DNA]</scope>
</reference>
<proteinExistence type="predicted"/>
<dbReference type="STRING" id="1801997.A3J64_02700"/>
<accession>A0A1G2FFV0</accession>
<comment type="caution">
    <text evidence="1">The sequence shown here is derived from an EMBL/GenBank/DDBJ whole genome shotgun (WGS) entry which is preliminary data.</text>
</comment>
<evidence type="ECO:0000313" key="2">
    <source>
        <dbReference type="Proteomes" id="UP000177061"/>
    </source>
</evidence>
<name>A0A1G2FFV0_9BACT</name>
<dbReference type="Proteomes" id="UP000177061">
    <property type="component" value="Unassembled WGS sequence"/>
</dbReference>
<dbReference type="EMBL" id="MHNB01000025">
    <property type="protein sequence ID" value="OGZ36510.1"/>
    <property type="molecule type" value="Genomic_DNA"/>
</dbReference>
<gene>
    <name evidence="1" type="ORF">A3J64_02700</name>
</gene>
<sequence length="87" mass="10077">MDSNNKDLVNKNLCQEQYKEIGIQVTVFQSDDGFRADVYIKFDEGYEVKYKKIYSGLSDANNKALATRNEACKSGIKKGKRYIDKYY</sequence>
<protein>
    <submittedName>
        <fullName evidence="1">Uncharacterized protein</fullName>
    </submittedName>
</protein>
<evidence type="ECO:0000313" key="1">
    <source>
        <dbReference type="EMBL" id="OGZ36510.1"/>
    </source>
</evidence>